<dbReference type="AlphaFoldDB" id="A0A5J4V0S5"/>
<feature type="region of interest" description="Disordered" evidence="1">
    <location>
        <begin position="233"/>
        <end position="302"/>
    </location>
</feature>
<evidence type="ECO:0000256" key="1">
    <source>
        <dbReference type="SAM" id="MobiDB-lite"/>
    </source>
</evidence>
<protein>
    <submittedName>
        <fullName evidence="2">Uncharacterized protein</fullName>
    </submittedName>
</protein>
<evidence type="ECO:0000313" key="2">
    <source>
        <dbReference type="EMBL" id="KAA6376298.1"/>
    </source>
</evidence>
<gene>
    <name evidence="2" type="ORF">EZS28_028174</name>
</gene>
<accession>A0A5J4V0S5</accession>
<sequence length="302" mass="33714">MVQVEDDALLLLKADKTELIDAYNKTEADALFDDKLNISDQIDAYSKADYDALLLLKTNKSELIDSYLKTETDEKLALKLNISDQIDAYSITQVEALFDDKFNIYDQVYAYSKSDDDAMLLLKADKSQLEDYVDLTSIHVIVGQKQFNSDITAASFIKSSANNSVVLLGGGGTKPISEFSNGTAYDSNYVKKTSETSQTIDRSLKKIVFNSFDDIDNTQYMAKYEIQSSFVQKSEATEQNIEGTFRKQTDEESRPEPTDEDSNQFIKSGGTDKQVLLSNGQTKPLSEFAGGCVDDSNYMKKT</sequence>
<comment type="caution">
    <text evidence="2">The sequence shown here is derived from an EMBL/GenBank/DDBJ whole genome shotgun (WGS) entry which is preliminary data.</text>
</comment>
<reference evidence="2 3" key="1">
    <citation type="submission" date="2019-03" db="EMBL/GenBank/DDBJ databases">
        <title>Single cell metagenomics reveals metabolic interactions within the superorganism composed of flagellate Streblomastix strix and complex community of Bacteroidetes bacteria on its surface.</title>
        <authorList>
            <person name="Treitli S.C."/>
            <person name="Kolisko M."/>
            <person name="Husnik F."/>
            <person name="Keeling P."/>
            <person name="Hampl V."/>
        </authorList>
    </citation>
    <scope>NUCLEOTIDE SEQUENCE [LARGE SCALE GENOMIC DNA]</scope>
    <source>
        <strain evidence="2">ST1C</strain>
    </source>
</reference>
<proteinExistence type="predicted"/>
<organism evidence="2 3">
    <name type="scientific">Streblomastix strix</name>
    <dbReference type="NCBI Taxonomy" id="222440"/>
    <lineage>
        <taxon>Eukaryota</taxon>
        <taxon>Metamonada</taxon>
        <taxon>Preaxostyla</taxon>
        <taxon>Oxymonadida</taxon>
        <taxon>Streblomastigidae</taxon>
        <taxon>Streblomastix</taxon>
    </lineage>
</organism>
<feature type="compositionally biased region" description="Basic and acidic residues" evidence="1">
    <location>
        <begin position="244"/>
        <end position="257"/>
    </location>
</feature>
<name>A0A5J4V0S5_9EUKA</name>
<feature type="compositionally biased region" description="Polar residues" evidence="1">
    <location>
        <begin position="233"/>
        <end position="242"/>
    </location>
</feature>
<dbReference type="Proteomes" id="UP000324800">
    <property type="component" value="Unassembled WGS sequence"/>
</dbReference>
<evidence type="ECO:0000313" key="3">
    <source>
        <dbReference type="Proteomes" id="UP000324800"/>
    </source>
</evidence>
<dbReference type="EMBL" id="SNRW01010619">
    <property type="protein sequence ID" value="KAA6376298.1"/>
    <property type="molecule type" value="Genomic_DNA"/>
</dbReference>